<feature type="transmembrane region" description="Helical" evidence="1">
    <location>
        <begin position="25"/>
        <end position="52"/>
    </location>
</feature>
<sequence length="61" mass="7057">MDEQLQRIEQKVDALYASSEKMRKYFLWTLIITAAVIFIPLLILPMVIPFFLSSLVLPPGF</sequence>
<name>A0A1F4XGI4_9BACT</name>
<evidence type="ECO:0000313" key="3">
    <source>
        <dbReference type="Proteomes" id="UP000176185"/>
    </source>
</evidence>
<reference evidence="2 3" key="1">
    <citation type="journal article" date="2016" name="Nat. Commun.">
        <title>Thousands of microbial genomes shed light on interconnected biogeochemical processes in an aquifer system.</title>
        <authorList>
            <person name="Anantharaman K."/>
            <person name="Brown C.T."/>
            <person name="Hug L.A."/>
            <person name="Sharon I."/>
            <person name="Castelle C.J."/>
            <person name="Probst A.J."/>
            <person name="Thomas B.C."/>
            <person name="Singh A."/>
            <person name="Wilkins M.J."/>
            <person name="Karaoz U."/>
            <person name="Brodie E.L."/>
            <person name="Williams K.H."/>
            <person name="Hubbard S.S."/>
            <person name="Banfield J.F."/>
        </authorList>
    </citation>
    <scope>NUCLEOTIDE SEQUENCE [LARGE SCALE GENOMIC DNA]</scope>
</reference>
<keyword evidence="1" id="KW-1133">Transmembrane helix</keyword>
<keyword evidence="1" id="KW-0472">Membrane</keyword>
<comment type="caution">
    <text evidence="2">The sequence shown here is derived from an EMBL/GenBank/DDBJ whole genome shotgun (WGS) entry which is preliminary data.</text>
</comment>
<dbReference type="STRING" id="1797243.A2943_02535"/>
<dbReference type="AlphaFoldDB" id="A0A1F4XGI4"/>
<accession>A0A1F4XGI4</accession>
<proteinExistence type="predicted"/>
<gene>
    <name evidence="2" type="ORF">A2943_02535</name>
</gene>
<evidence type="ECO:0000313" key="2">
    <source>
        <dbReference type="EMBL" id="OGC80740.1"/>
    </source>
</evidence>
<protein>
    <submittedName>
        <fullName evidence="2">Uncharacterized protein</fullName>
    </submittedName>
</protein>
<dbReference type="Proteomes" id="UP000176185">
    <property type="component" value="Unassembled WGS sequence"/>
</dbReference>
<evidence type="ECO:0000256" key="1">
    <source>
        <dbReference type="SAM" id="Phobius"/>
    </source>
</evidence>
<dbReference type="EMBL" id="MEWX01000014">
    <property type="protein sequence ID" value="OGC80740.1"/>
    <property type="molecule type" value="Genomic_DNA"/>
</dbReference>
<keyword evidence="1" id="KW-0812">Transmembrane</keyword>
<organism evidence="2 3">
    <name type="scientific">Candidatus Adlerbacteria bacterium RIFCSPLOWO2_01_FULL_51_16</name>
    <dbReference type="NCBI Taxonomy" id="1797243"/>
    <lineage>
        <taxon>Bacteria</taxon>
        <taxon>Candidatus Adleribacteriota</taxon>
    </lineage>
</organism>